<feature type="domain" description="Integrase catalytic" evidence="1">
    <location>
        <begin position="3"/>
        <end position="30"/>
    </location>
</feature>
<dbReference type="InterPro" id="IPR001584">
    <property type="entry name" value="Integrase_cat-core"/>
</dbReference>
<evidence type="ECO:0000259" key="1">
    <source>
        <dbReference type="Pfam" id="PF13333"/>
    </source>
</evidence>
<reference evidence="2 3" key="1">
    <citation type="submission" date="2020-11" db="EMBL/GenBank/DDBJ databases">
        <title>Draft Genome of Enterobacter sp. strain EMC7.</title>
        <authorList>
            <person name="Barman P."/>
            <person name="Sinha S."/>
            <person name="Sen S."/>
            <person name="Chakraborty R."/>
        </authorList>
    </citation>
    <scope>NUCLEOTIDE SEQUENCE [LARGE SCALE GENOMIC DNA]</scope>
    <source>
        <strain evidence="2 3">EMC7</strain>
    </source>
</reference>
<name>A0ABS7RW93_9ENTR</name>
<dbReference type="Pfam" id="PF13333">
    <property type="entry name" value="rve_2"/>
    <property type="match status" value="1"/>
</dbReference>
<dbReference type="RefSeq" id="WP_223074744.1">
    <property type="nucleotide sequence ID" value="NZ_JADMNK010000005.1"/>
</dbReference>
<evidence type="ECO:0000313" key="3">
    <source>
        <dbReference type="Proteomes" id="UP000706580"/>
    </source>
</evidence>
<accession>A0ABS7RW93</accession>
<organism evidence="2 3">
    <name type="scientific">Leclercia barmai</name>
    <dbReference type="NCBI Taxonomy" id="2785629"/>
    <lineage>
        <taxon>Bacteria</taxon>
        <taxon>Pseudomonadati</taxon>
        <taxon>Pseudomonadota</taxon>
        <taxon>Gammaproteobacteria</taxon>
        <taxon>Enterobacterales</taxon>
        <taxon>Enterobacteriaceae</taxon>
        <taxon>Leclercia</taxon>
    </lineage>
</organism>
<gene>
    <name evidence="2" type="ORF">ITX56_12275</name>
</gene>
<dbReference type="Proteomes" id="UP000706580">
    <property type="component" value="Unassembled WGS sequence"/>
</dbReference>
<feature type="non-terminal residue" evidence="2">
    <location>
        <position position="1"/>
    </location>
</feature>
<proteinExistence type="predicted"/>
<comment type="caution">
    <text evidence="2">The sequence shown here is derived from an EMBL/GenBank/DDBJ whole genome shotgun (WGS) entry which is preliminary data.</text>
</comment>
<protein>
    <submittedName>
        <fullName evidence="2">IS3 family transposase</fullName>
    </submittedName>
</protein>
<keyword evidence="3" id="KW-1185">Reference proteome</keyword>
<evidence type="ECO:0000313" key="2">
    <source>
        <dbReference type="EMBL" id="MBZ0058574.1"/>
    </source>
</evidence>
<dbReference type="EMBL" id="JADMNK010000005">
    <property type="protein sequence ID" value="MBZ0058574.1"/>
    <property type="molecule type" value="Genomic_DNA"/>
</dbReference>
<sequence>RDIKAYIRYFNTERISLKTGGLSPVAYRTQAEKTQE</sequence>